<keyword evidence="9 10" id="KW-0067">ATP-binding</keyword>
<accession>A0AAF0AYZ2</accession>
<reference evidence="12 13" key="1">
    <citation type="journal article" date="2023" name="G3 (Bethesda)">
        <title>A high-quality reference genome for the fission yeast Schizosaccharomyces osmophilus.</title>
        <authorList>
            <person name="Jia G.S."/>
            <person name="Zhang W.C."/>
            <person name="Liang Y."/>
            <person name="Liu X.H."/>
            <person name="Rhind N."/>
            <person name="Pidoux A."/>
            <person name="Brysch-Herzberg M."/>
            <person name="Du L.L."/>
        </authorList>
    </citation>
    <scope>NUCLEOTIDE SEQUENCE [LARGE SCALE GENOMIC DNA]</scope>
    <source>
        <strain evidence="12 13">CBS 15793</strain>
    </source>
</reference>
<dbReference type="PANTHER" id="PTHR14456:SF2">
    <property type="entry name" value="INOSITOL-PENTAKISPHOSPHATE 2-KINASE"/>
    <property type="match status" value="1"/>
</dbReference>
<name>A0AAF0AYZ2_9SCHI</name>
<dbReference type="EC" id="2.7.1.158" evidence="4 10"/>
<feature type="region of interest" description="Disordered" evidence="11">
    <location>
        <begin position="291"/>
        <end position="331"/>
    </location>
</feature>
<keyword evidence="6 10" id="KW-0808">Transferase</keyword>
<evidence type="ECO:0000313" key="13">
    <source>
        <dbReference type="Proteomes" id="UP001212411"/>
    </source>
</evidence>
<dbReference type="PANTHER" id="PTHR14456">
    <property type="entry name" value="INOSITOL POLYPHOSPHATE KINASE 1"/>
    <property type="match status" value="1"/>
</dbReference>
<comment type="similarity">
    <text evidence="3">Belongs to the IPK1 type 1 family.</text>
</comment>
<evidence type="ECO:0000256" key="11">
    <source>
        <dbReference type="SAM" id="MobiDB-lite"/>
    </source>
</evidence>
<evidence type="ECO:0000256" key="6">
    <source>
        <dbReference type="ARBA" id="ARBA00022679"/>
    </source>
</evidence>
<keyword evidence="13" id="KW-1185">Reference proteome</keyword>
<comment type="function">
    <text evidence="2">Has kinase activity and phosphorylates inositol-1,3,4,5,6-pentakisphosphate (Ins(1,3,4,5,6)P5) to produce 1,2,3,4,5,6-hexakisphosphate (InsP6), also known as phytate.</text>
</comment>
<evidence type="ECO:0000256" key="8">
    <source>
        <dbReference type="ARBA" id="ARBA00022777"/>
    </source>
</evidence>
<dbReference type="Proteomes" id="UP001212411">
    <property type="component" value="Chromosome 3"/>
</dbReference>
<dbReference type="GO" id="GO:0005524">
    <property type="term" value="F:ATP binding"/>
    <property type="evidence" value="ECO:0007669"/>
    <property type="project" value="UniProtKB-KW"/>
</dbReference>
<dbReference type="GO" id="GO:0035299">
    <property type="term" value="F:inositol-1,3,4,5,6-pentakisphosphate 2-kinase activity"/>
    <property type="evidence" value="ECO:0007669"/>
    <property type="project" value="UniProtKB-EC"/>
</dbReference>
<dbReference type="GeneID" id="80878022"/>
<dbReference type="GO" id="GO:0032958">
    <property type="term" value="P:inositol phosphate biosynthetic process"/>
    <property type="evidence" value="ECO:0007669"/>
    <property type="project" value="TreeGrafter"/>
</dbReference>
<comment type="domain">
    <text evidence="10">The EXKPK motif is conserved in inositol-pentakisphosphate 2-kinases of both family 1 and 2.</text>
</comment>
<evidence type="ECO:0000256" key="7">
    <source>
        <dbReference type="ARBA" id="ARBA00022741"/>
    </source>
</evidence>
<organism evidence="12 13">
    <name type="scientific">Schizosaccharomyces osmophilus</name>
    <dbReference type="NCBI Taxonomy" id="2545709"/>
    <lineage>
        <taxon>Eukaryota</taxon>
        <taxon>Fungi</taxon>
        <taxon>Dikarya</taxon>
        <taxon>Ascomycota</taxon>
        <taxon>Taphrinomycotina</taxon>
        <taxon>Schizosaccharomycetes</taxon>
        <taxon>Schizosaccharomycetales</taxon>
        <taxon>Schizosaccharomycetaceae</taxon>
        <taxon>Schizosaccharomyces</taxon>
    </lineage>
</organism>
<dbReference type="InterPro" id="IPR009286">
    <property type="entry name" value="Ins_P5_2-kin"/>
</dbReference>
<evidence type="ECO:0000256" key="10">
    <source>
        <dbReference type="RuleBase" id="RU364126"/>
    </source>
</evidence>
<evidence type="ECO:0000313" key="12">
    <source>
        <dbReference type="EMBL" id="WBW74959.1"/>
    </source>
</evidence>
<dbReference type="GO" id="GO:0005634">
    <property type="term" value="C:nucleus"/>
    <property type="evidence" value="ECO:0007669"/>
    <property type="project" value="TreeGrafter"/>
</dbReference>
<comment type="function">
    <text evidence="10">Phosphorylates Ins(1,3,4,5,6)P5 at position 2 to form Ins(1,2,3,4,5,6)P6 (InsP6 or phytate).</text>
</comment>
<dbReference type="Pfam" id="PF06090">
    <property type="entry name" value="Ins_P5_2-kin"/>
    <property type="match status" value="1"/>
</dbReference>
<dbReference type="InterPro" id="IPR043001">
    <property type="entry name" value="IP5_2-K_N_lobe"/>
</dbReference>
<dbReference type="Gene3D" id="3.30.200.110">
    <property type="entry name" value="Inositol-pentakisphosphate 2-kinase, N-lobe"/>
    <property type="match status" value="1"/>
</dbReference>
<dbReference type="AlphaFoldDB" id="A0AAF0AYZ2"/>
<evidence type="ECO:0000256" key="9">
    <source>
        <dbReference type="ARBA" id="ARBA00022840"/>
    </source>
</evidence>
<feature type="compositionally biased region" description="Low complexity" evidence="11">
    <location>
        <begin position="291"/>
        <end position="315"/>
    </location>
</feature>
<evidence type="ECO:0000256" key="5">
    <source>
        <dbReference type="ARBA" id="ARBA00014846"/>
    </source>
</evidence>
<gene>
    <name evidence="12" type="primary">ipk1</name>
    <name evidence="12" type="ORF">SOMG_04550</name>
</gene>
<comment type="catalytic activity">
    <reaction evidence="1 10">
        <text>1D-myo-inositol 1,3,4,5,6-pentakisphosphate + ATP = 1D-myo-inositol hexakisphosphate + ADP + H(+)</text>
        <dbReference type="Rhea" id="RHEA:20313"/>
        <dbReference type="ChEBI" id="CHEBI:15378"/>
        <dbReference type="ChEBI" id="CHEBI:30616"/>
        <dbReference type="ChEBI" id="CHEBI:57733"/>
        <dbReference type="ChEBI" id="CHEBI:58130"/>
        <dbReference type="ChEBI" id="CHEBI:456216"/>
        <dbReference type="EC" id="2.7.1.158"/>
    </reaction>
</comment>
<dbReference type="KEGG" id="som:SOMG_04550"/>
<dbReference type="EMBL" id="CP115613">
    <property type="protein sequence ID" value="WBW74959.1"/>
    <property type="molecule type" value="Genomic_DNA"/>
</dbReference>
<feature type="compositionally biased region" description="Polar residues" evidence="11">
    <location>
        <begin position="320"/>
        <end position="331"/>
    </location>
</feature>
<evidence type="ECO:0000256" key="3">
    <source>
        <dbReference type="ARBA" id="ARBA00008305"/>
    </source>
</evidence>
<dbReference type="InterPro" id="IPR027267">
    <property type="entry name" value="AH/BAR_dom_sf"/>
</dbReference>
<dbReference type="SUPFAM" id="SSF103657">
    <property type="entry name" value="BAR/IMD domain-like"/>
    <property type="match status" value="1"/>
</dbReference>
<dbReference type="Gene3D" id="1.20.1270.60">
    <property type="entry name" value="Arfaptin homology (AH) domain/BAR domain"/>
    <property type="match status" value="1"/>
</dbReference>
<evidence type="ECO:0000256" key="4">
    <source>
        <dbReference type="ARBA" id="ARBA00012023"/>
    </source>
</evidence>
<protein>
    <recommendedName>
        <fullName evidence="5 10">Inositol-pentakisphosphate 2-kinase</fullName>
        <ecNumber evidence="4 10">2.7.1.158</ecNumber>
    </recommendedName>
</protein>
<sequence length="626" mass="71836">MQIKKITKQPKKSNKQSDFNVSDQQIEKWGAHIYQIDKSIRDMIENARLFYDAWRCVVCLAPSVTASWISLYRQFPTEKNPAASLGTLVDWNKALERQRREVLLTLQNFQITVLAPCKEVKAHVKKAVELIKRRGRKVNELEKIQKELLVVYELPDPETKKYKIKALQGQLVRVNNELNEVQKHVTLSFPTLINKCQVFFGQLMRHFFCLQLQMFRKMHNITRPWDCFQDDIPKTWLVEFSSVCQAAEDIPLISIENTRSPVKLPKPSDALSEGEWEAGKIEAMNALFSQHPHLSPSQSSLSPTSTASSSVAASPIDTHAPSTPVVSRPPSMQNLASALEPEEEPMSPSQAPVLRTPMTQHHAKTNNHNTNNMYTSEWSYLASGTANVVFEYIGKNLFFQDKVIRLRRRGQTITTEQVYDYYQNIVYPLFSGFEQYLLEIFLQPVTKDFLLGTQNASGIYLNLNETSCILMQDLKEGMEMKPKWLTQSPTAPDDWVVCRTCAMSRMRGKSISFCPLQLDFYNWPKFLSVLQGMVGPEIALTLFQSGILKRLRDLQEEYSRKDVALAMTLRDVTLYIGKNKITLLDLDPKDMHTKLAKWERDERNLLDGGWYYGRGMKSTDQACRSV</sequence>
<dbReference type="RefSeq" id="XP_056039202.1">
    <property type="nucleotide sequence ID" value="XM_056183333.1"/>
</dbReference>
<evidence type="ECO:0000256" key="2">
    <source>
        <dbReference type="ARBA" id="ARBA00003979"/>
    </source>
</evidence>
<keyword evidence="7 10" id="KW-0547">Nucleotide-binding</keyword>
<proteinExistence type="inferred from homology"/>
<keyword evidence="8 10" id="KW-0418">Kinase</keyword>
<evidence type="ECO:0000256" key="1">
    <source>
        <dbReference type="ARBA" id="ARBA00001774"/>
    </source>
</evidence>